<evidence type="ECO:0000313" key="1">
    <source>
        <dbReference type="EMBL" id="MFD2069008.1"/>
    </source>
</evidence>
<sequence length="146" mass="16806">MHLTIKNLVVHLSSAETTVSHDPELQILHLTSRGNISSSLYRLGLTTALQVTQKENLHYWITDNLEAAYISPTDQDWFNEVIAPALANSTDLKKMALIEPKDVYNRMILEEMIEMFMHTFPFPMQFFNDVPSAIEWFHDSNSLLLL</sequence>
<dbReference type="Proteomes" id="UP001597369">
    <property type="component" value="Unassembled WGS sequence"/>
</dbReference>
<evidence type="ECO:0008006" key="3">
    <source>
        <dbReference type="Google" id="ProtNLM"/>
    </source>
</evidence>
<organism evidence="1 2">
    <name type="scientific">Pontibacter silvestris</name>
    <dbReference type="NCBI Taxonomy" id="2305183"/>
    <lineage>
        <taxon>Bacteria</taxon>
        <taxon>Pseudomonadati</taxon>
        <taxon>Bacteroidota</taxon>
        <taxon>Cytophagia</taxon>
        <taxon>Cytophagales</taxon>
        <taxon>Hymenobacteraceae</taxon>
        <taxon>Pontibacter</taxon>
    </lineage>
</organism>
<dbReference type="EMBL" id="JBHUHV010000058">
    <property type="protein sequence ID" value="MFD2069008.1"/>
    <property type="molecule type" value="Genomic_DNA"/>
</dbReference>
<accession>A0ABW4X218</accession>
<dbReference type="RefSeq" id="WP_229957521.1">
    <property type="nucleotide sequence ID" value="NZ_JAJJWI010000001.1"/>
</dbReference>
<protein>
    <recommendedName>
        <fullName evidence="3">STAS/SEC14 domain-containing protein</fullName>
    </recommendedName>
</protein>
<comment type="caution">
    <text evidence="1">The sequence shown here is derived from an EMBL/GenBank/DDBJ whole genome shotgun (WGS) entry which is preliminary data.</text>
</comment>
<name>A0ABW4X218_9BACT</name>
<reference evidence="2" key="1">
    <citation type="journal article" date="2019" name="Int. J. Syst. Evol. Microbiol.">
        <title>The Global Catalogue of Microorganisms (GCM) 10K type strain sequencing project: providing services to taxonomists for standard genome sequencing and annotation.</title>
        <authorList>
            <consortium name="The Broad Institute Genomics Platform"/>
            <consortium name="The Broad Institute Genome Sequencing Center for Infectious Disease"/>
            <person name="Wu L."/>
            <person name="Ma J."/>
        </authorList>
    </citation>
    <scope>NUCLEOTIDE SEQUENCE [LARGE SCALE GENOMIC DNA]</scope>
    <source>
        <strain evidence="2">JCM 16545</strain>
    </source>
</reference>
<evidence type="ECO:0000313" key="2">
    <source>
        <dbReference type="Proteomes" id="UP001597369"/>
    </source>
</evidence>
<keyword evidence="2" id="KW-1185">Reference proteome</keyword>
<gene>
    <name evidence="1" type="ORF">ACFSKU_19120</name>
</gene>
<proteinExistence type="predicted"/>